<proteinExistence type="predicted"/>
<keyword evidence="3" id="KW-1185">Reference proteome</keyword>
<protein>
    <submittedName>
        <fullName evidence="2">Str. FM013</fullName>
    </submittedName>
</protein>
<feature type="region of interest" description="Disordered" evidence="1">
    <location>
        <begin position="1"/>
        <end position="22"/>
    </location>
</feature>
<dbReference type="EMBL" id="HG793140">
    <property type="protein sequence ID" value="CRL22219.1"/>
    <property type="molecule type" value="Genomic_DNA"/>
</dbReference>
<evidence type="ECO:0000256" key="1">
    <source>
        <dbReference type="SAM" id="MobiDB-lite"/>
    </source>
</evidence>
<feature type="region of interest" description="Disordered" evidence="1">
    <location>
        <begin position="171"/>
        <end position="285"/>
    </location>
</feature>
<dbReference type="AlphaFoldDB" id="A0A0G4P7H4"/>
<evidence type="ECO:0000313" key="3">
    <source>
        <dbReference type="Proteomes" id="UP000053732"/>
    </source>
</evidence>
<name>A0A0G4P7H4_PENC3</name>
<evidence type="ECO:0000313" key="2">
    <source>
        <dbReference type="EMBL" id="CRL22219.1"/>
    </source>
</evidence>
<gene>
    <name evidence="2" type="ORF">PCAMFM013_S007g000200</name>
</gene>
<feature type="compositionally biased region" description="Low complexity" evidence="1">
    <location>
        <begin position="8"/>
        <end position="22"/>
    </location>
</feature>
<accession>A0A0G4P7H4</accession>
<sequence>MKPSLRSALKPGPAPKLAAKPALRTPQYTEEYDIAEPLIASILWGRSNEKQQASIQLNSVNGQIQAKNIRYKIPKANGYIDIAAFKAAADQLGQASTAFAGSQDTKLFFQAKHDLDQCIRIGKLPKSWNIEWEVFLDFHRERLGRSNTNGNQYKRISNPQRDLLEEEEDAYNDEDAEVNYHEYSGADYEDEEEEEEEEEEEDAVQNGYYEDENEYSDQYDDDGHVEEGRYGGYTDEENEDGYHGTEGEYSEDDSEGDDDYDDSKKDGVDQESPDHDSINEGPEFAYHTERELECVDIGLIRRRAQNHYGLLLTPGSVLGWRNTKPGGPVAVMGYECRGSRTARVKQHKDTNCAQDSVMKDRSLSILGVGLIAWEVDSMSVFEPIKPLYPTPNGTYPTTFIAVRWEGDIWTWESREDFHSLIGDLSRFELDILLYFMAMSQEGDYIKAMTGKRPTFQGIAST</sequence>
<feature type="compositionally biased region" description="Acidic residues" evidence="1">
    <location>
        <begin position="248"/>
        <end position="261"/>
    </location>
</feature>
<organism evidence="2 3">
    <name type="scientific">Penicillium camemberti (strain FM 013)</name>
    <dbReference type="NCBI Taxonomy" id="1429867"/>
    <lineage>
        <taxon>Eukaryota</taxon>
        <taxon>Fungi</taxon>
        <taxon>Dikarya</taxon>
        <taxon>Ascomycota</taxon>
        <taxon>Pezizomycotina</taxon>
        <taxon>Eurotiomycetes</taxon>
        <taxon>Eurotiomycetidae</taxon>
        <taxon>Eurotiales</taxon>
        <taxon>Aspergillaceae</taxon>
        <taxon>Penicillium</taxon>
    </lineage>
</organism>
<dbReference type="Proteomes" id="UP000053732">
    <property type="component" value="Unassembled WGS sequence"/>
</dbReference>
<reference evidence="2 3" key="1">
    <citation type="journal article" date="2014" name="Nat. Commun.">
        <title>Multiple recent horizontal transfers of a large genomic region in cheese making fungi.</title>
        <authorList>
            <person name="Cheeseman K."/>
            <person name="Ropars J."/>
            <person name="Renault P."/>
            <person name="Dupont J."/>
            <person name="Gouzy J."/>
            <person name="Branca A."/>
            <person name="Abraham A.L."/>
            <person name="Ceppi M."/>
            <person name="Conseiller E."/>
            <person name="Debuchy R."/>
            <person name="Malagnac F."/>
            <person name="Goarin A."/>
            <person name="Silar P."/>
            <person name="Lacoste S."/>
            <person name="Sallet E."/>
            <person name="Bensimon A."/>
            <person name="Giraud T."/>
            <person name="Brygoo Y."/>
        </authorList>
    </citation>
    <scope>NUCLEOTIDE SEQUENCE [LARGE SCALE GENOMIC DNA]</scope>
    <source>
        <strain evidence="3">FM 013</strain>
    </source>
</reference>
<feature type="compositionally biased region" description="Basic and acidic residues" evidence="1">
    <location>
        <begin position="262"/>
        <end position="278"/>
    </location>
</feature>
<dbReference type="STRING" id="1429867.A0A0G4P7H4"/>
<feature type="compositionally biased region" description="Acidic residues" evidence="1">
    <location>
        <begin position="187"/>
        <end position="220"/>
    </location>
</feature>